<keyword evidence="3" id="KW-1185">Reference proteome</keyword>
<evidence type="ECO:0000256" key="1">
    <source>
        <dbReference type="SAM" id="MobiDB-lite"/>
    </source>
</evidence>
<dbReference type="EMBL" id="JARIHO010000017">
    <property type="protein sequence ID" value="KAJ7348510.1"/>
    <property type="molecule type" value="Genomic_DNA"/>
</dbReference>
<evidence type="ECO:0000313" key="2">
    <source>
        <dbReference type="EMBL" id="KAJ7348510.1"/>
    </source>
</evidence>
<accession>A0AAD7A316</accession>
<evidence type="ECO:0000313" key="3">
    <source>
        <dbReference type="Proteomes" id="UP001218218"/>
    </source>
</evidence>
<protein>
    <submittedName>
        <fullName evidence="2">Uncharacterized protein</fullName>
    </submittedName>
</protein>
<name>A0AAD7A316_9AGAR</name>
<comment type="caution">
    <text evidence="2">The sequence shown here is derived from an EMBL/GenBank/DDBJ whole genome shotgun (WGS) entry which is preliminary data.</text>
</comment>
<feature type="region of interest" description="Disordered" evidence="1">
    <location>
        <begin position="43"/>
        <end position="67"/>
    </location>
</feature>
<dbReference type="AlphaFoldDB" id="A0AAD7A316"/>
<dbReference type="Proteomes" id="UP001218218">
    <property type="component" value="Unassembled WGS sequence"/>
</dbReference>
<organism evidence="2 3">
    <name type="scientific">Mycena albidolilacea</name>
    <dbReference type="NCBI Taxonomy" id="1033008"/>
    <lineage>
        <taxon>Eukaryota</taxon>
        <taxon>Fungi</taxon>
        <taxon>Dikarya</taxon>
        <taxon>Basidiomycota</taxon>
        <taxon>Agaricomycotina</taxon>
        <taxon>Agaricomycetes</taxon>
        <taxon>Agaricomycetidae</taxon>
        <taxon>Agaricales</taxon>
        <taxon>Marasmiineae</taxon>
        <taxon>Mycenaceae</taxon>
        <taxon>Mycena</taxon>
    </lineage>
</organism>
<reference evidence="2" key="1">
    <citation type="submission" date="2023-03" db="EMBL/GenBank/DDBJ databases">
        <title>Massive genome expansion in bonnet fungi (Mycena s.s.) driven by repeated elements and novel gene families across ecological guilds.</title>
        <authorList>
            <consortium name="Lawrence Berkeley National Laboratory"/>
            <person name="Harder C.B."/>
            <person name="Miyauchi S."/>
            <person name="Viragh M."/>
            <person name="Kuo A."/>
            <person name="Thoen E."/>
            <person name="Andreopoulos B."/>
            <person name="Lu D."/>
            <person name="Skrede I."/>
            <person name="Drula E."/>
            <person name="Henrissat B."/>
            <person name="Morin E."/>
            <person name="Kohler A."/>
            <person name="Barry K."/>
            <person name="LaButti K."/>
            <person name="Morin E."/>
            <person name="Salamov A."/>
            <person name="Lipzen A."/>
            <person name="Mereny Z."/>
            <person name="Hegedus B."/>
            <person name="Baldrian P."/>
            <person name="Stursova M."/>
            <person name="Weitz H."/>
            <person name="Taylor A."/>
            <person name="Grigoriev I.V."/>
            <person name="Nagy L.G."/>
            <person name="Martin F."/>
            <person name="Kauserud H."/>
        </authorList>
    </citation>
    <scope>NUCLEOTIDE SEQUENCE</scope>
    <source>
        <strain evidence="2">CBHHK002</strain>
    </source>
</reference>
<sequence>LVAKITTNRRHMAKHAEIYRAWCKKNNFEPKLEEDVLARKKAATDAEEAKAKLHQKTLDPHLRDKPESVVPYSDSAFRDAALEWLIATNQPIDALNHPKFKEMIDMAARAPDGVKIPGRKATRDEILNLFQKQM</sequence>
<gene>
    <name evidence="2" type="ORF">DFH08DRAFT_698400</name>
</gene>
<feature type="non-terminal residue" evidence="2">
    <location>
        <position position="134"/>
    </location>
</feature>
<proteinExistence type="predicted"/>